<accession>A0ABN2JGY5</accession>
<dbReference type="InterPro" id="IPR003439">
    <property type="entry name" value="ABC_transporter-like_ATP-bd"/>
</dbReference>
<comment type="similarity">
    <text evidence="1">Belongs to the ABC transporter superfamily.</text>
</comment>
<organism evidence="7 8">
    <name type="scientific">Aeromicrobium alkaliterrae</name>
    <dbReference type="NCBI Taxonomy" id="302168"/>
    <lineage>
        <taxon>Bacteria</taxon>
        <taxon>Bacillati</taxon>
        <taxon>Actinomycetota</taxon>
        <taxon>Actinomycetes</taxon>
        <taxon>Propionibacteriales</taxon>
        <taxon>Nocardioidaceae</taxon>
        <taxon>Aeromicrobium</taxon>
    </lineage>
</organism>
<dbReference type="PANTHER" id="PTHR43335:SF4">
    <property type="entry name" value="ABC TRANSPORTER, ATP-BINDING PROTEIN"/>
    <property type="match status" value="1"/>
</dbReference>
<protein>
    <submittedName>
        <fullName evidence="7">ATP-binding cassette domain-containing protein</fullName>
    </submittedName>
</protein>
<dbReference type="Gene3D" id="3.40.50.300">
    <property type="entry name" value="P-loop containing nucleotide triphosphate hydrolases"/>
    <property type="match status" value="1"/>
</dbReference>
<dbReference type="Pfam" id="PF00005">
    <property type="entry name" value="ABC_tran"/>
    <property type="match status" value="1"/>
</dbReference>
<keyword evidence="4 7" id="KW-0067">ATP-binding</keyword>
<dbReference type="Proteomes" id="UP001501057">
    <property type="component" value="Unassembled WGS sequence"/>
</dbReference>
<dbReference type="InterPro" id="IPR027417">
    <property type="entry name" value="P-loop_NTPase"/>
</dbReference>
<proteinExistence type="inferred from homology"/>
<feature type="compositionally biased region" description="Pro residues" evidence="5">
    <location>
        <begin position="317"/>
        <end position="327"/>
    </location>
</feature>
<dbReference type="PANTHER" id="PTHR43335">
    <property type="entry name" value="ABC TRANSPORTER, ATP-BINDING PROTEIN"/>
    <property type="match status" value="1"/>
</dbReference>
<feature type="compositionally biased region" description="Low complexity" evidence="5">
    <location>
        <begin position="307"/>
        <end position="316"/>
    </location>
</feature>
<gene>
    <name evidence="7" type="ORF">GCM10009710_04300</name>
</gene>
<keyword evidence="3" id="KW-0547">Nucleotide-binding</keyword>
<comment type="caution">
    <text evidence="7">The sequence shown here is derived from an EMBL/GenBank/DDBJ whole genome shotgun (WGS) entry which is preliminary data.</text>
</comment>
<evidence type="ECO:0000259" key="6">
    <source>
        <dbReference type="PROSITE" id="PS50893"/>
    </source>
</evidence>
<evidence type="ECO:0000256" key="2">
    <source>
        <dbReference type="ARBA" id="ARBA00022448"/>
    </source>
</evidence>
<reference evidence="7 8" key="1">
    <citation type="journal article" date="2019" name="Int. J. Syst. Evol. Microbiol.">
        <title>The Global Catalogue of Microorganisms (GCM) 10K type strain sequencing project: providing services to taxonomists for standard genome sequencing and annotation.</title>
        <authorList>
            <consortium name="The Broad Institute Genomics Platform"/>
            <consortium name="The Broad Institute Genome Sequencing Center for Infectious Disease"/>
            <person name="Wu L."/>
            <person name="Ma J."/>
        </authorList>
    </citation>
    <scope>NUCLEOTIDE SEQUENCE [LARGE SCALE GENOMIC DNA]</scope>
    <source>
        <strain evidence="7 8">JCM 13518</strain>
    </source>
</reference>
<dbReference type="InterPro" id="IPR003593">
    <property type="entry name" value="AAA+_ATPase"/>
</dbReference>
<keyword evidence="8" id="KW-1185">Reference proteome</keyword>
<dbReference type="EMBL" id="BAAAME010000002">
    <property type="protein sequence ID" value="GAA1726754.1"/>
    <property type="molecule type" value="Genomic_DNA"/>
</dbReference>
<sequence>MTSPAISVDHLTKRFGPVTAVDDLSFTVAPGRVTGFLGPNGSGKTTTLRMLLGLMAPTSGHAIVGERAYRDIRRPAQLVGAALEASSFHPGRTGLGHLRTLAPQVGVKDARCHEVLELVGLADAKKRRVGGYSMGMRQRLGLATALLGDPSIIILDEPANGLDPQGIAWLRGLLRALAADGRTVLVSSHVLAEVQQSVDDVVVIGSGKLIHASTLGEFEQLASRDVVVRTTDYQAVDQLVRDRGWAFDAHLDHHVVHDVAAPEIGAALFAAGLEVHQLADHGADLEAVFLRLTESSDAPTTHFTGSAPPAAAAPAPDAAPPPPPAPPTTGGNA</sequence>
<dbReference type="RefSeq" id="WP_344197250.1">
    <property type="nucleotide sequence ID" value="NZ_BAAAME010000002.1"/>
</dbReference>
<evidence type="ECO:0000313" key="8">
    <source>
        <dbReference type="Proteomes" id="UP001501057"/>
    </source>
</evidence>
<dbReference type="PROSITE" id="PS50893">
    <property type="entry name" value="ABC_TRANSPORTER_2"/>
    <property type="match status" value="1"/>
</dbReference>
<evidence type="ECO:0000256" key="3">
    <source>
        <dbReference type="ARBA" id="ARBA00022741"/>
    </source>
</evidence>
<dbReference type="SMART" id="SM00382">
    <property type="entry name" value="AAA"/>
    <property type="match status" value="1"/>
</dbReference>
<evidence type="ECO:0000256" key="4">
    <source>
        <dbReference type="ARBA" id="ARBA00022840"/>
    </source>
</evidence>
<dbReference type="SUPFAM" id="SSF52540">
    <property type="entry name" value="P-loop containing nucleoside triphosphate hydrolases"/>
    <property type="match status" value="1"/>
</dbReference>
<evidence type="ECO:0000256" key="1">
    <source>
        <dbReference type="ARBA" id="ARBA00005417"/>
    </source>
</evidence>
<keyword evidence="2" id="KW-0813">Transport</keyword>
<evidence type="ECO:0000313" key="7">
    <source>
        <dbReference type="EMBL" id="GAA1726754.1"/>
    </source>
</evidence>
<feature type="region of interest" description="Disordered" evidence="5">
    <location>
        <begin position="299"/>
        <end position="333"/>
    </location>
</feature>
<evidence type="ECO:0000256" key="5">
    <source>
        <dbReference type="SAM" id="MobiDB-lite"/>
    </source>
</evidence>
<feature type="domain" description="ABC transporter" evidence="6">
    <location>
        <begin position="6"/>
        <end position="231"/>
    </location>
</feature>
<name>A0ABN2JGY5_9ACTN</name>
<dbReference type="GO" id="GO:0005524">
    <property type="term" value="F:ATP binding"/>
    <property type="evidence" value="ECO:0007669"/>
    <property type="project" value="UniProtKB-KW"/>
</dbReference>